<keyword evidence="3 8" id="KW-0812">Transmembrane</keyword>
<reference evidence="10" key="1">
    <citation type="submission" date="2020-04" db="EMBL/GenBank/DDBJ databases">
        <authorList>
            <person name="Neveu A P."/>
        </authorList>
    </citation>
    <scope>NUCLEOTIDE SEQUENCE</scope>
    <source>
        <tissue evidence="10">Whole embryo</tissue>
    </source>
</reference>
<dbReference type="GO" id="GO:0007271">
    <property type="term" value="P:synaptic transmission, cholinergic"/>
    <property type="evidence" value="ECO:0007669"/>
    <property type="project" value="TreeGrafter"/>
</dbReference>
<dbReference type="Pfam" id="PF15361">
    <property type="entry name" value="RIC3"/>
    <property type="match status" value="1"/>
</dbReference>
<name>A0A6F9DRF3_9ASCI</name>
<dbReference type="InterPro" id="IPR032763">
    <property type="entry name" value="RIC3_N"/>
</dbReference>
<evidence type="ECO:0000256" key="8">
    <source>
        <dbReference type="SAM" id="Phobius"/>
    </source>
</evidence>
<dbReference type="AlphaFoldDB" id="A0A6F9DRF3"/>
<keyword evidence="4" id="KW-0256">Endoplasmic reticulum</keyword>
<dbReference type="EMBL" id="LR789716">
    <property type="protein sequence ID" value="CAB3265578.1"/>
    <property type="molecule type" value="mRNA"/>
</dbReference>
<evidence type="ECO:0000256" key="3">
    <source>
        <dbReference type="ARBA" id="ARBA00022692"/>
    </source>
</evidence>
<accession>A0A6F9DRF3</accession>
<evidence type="ECO:0000313" key="10">
    <source>
        <dbReference type="EMBL" id="CAB3265578.1"/>
    </source>
</evidence>
<organism evidence="10">
    <name type="scientific">Phallusia mammillata</name>
    <dbReference type="NCBI Taxonomy" id="59560"/>
    <lineage>
        <taxon>Eukaryota</taxon>
        <taxon>Metazoa</taxon>
        <taxon>Chordata</taxon>
        <taxon>Tunicata</taxon>
        <taxon>Ascidiacea</taxon>
        <taxon>Phlebobranchia</taxon>
        <taxon>Ascidiidae</taxon>
        <taxon>Phallusia</taxon>
    </lineage>
</organism>
<keyword evidence="5 8" id="KW-1133">Transmembrane helix</keyword>
<dbReference type="GO" id="GO:0005789">
    <property type="term" value="C:endoplasmic reticulum membrane"/>
    <property type="evidence" value="ECO:0007669"/>
    <property type="project" value="UniProtKB-SubCell"/>
</dbReference>
<feature type="compositionally biased region" description="Low complexity" evidence="7">
    <location>
        <begin position="217"/>
        <end position="230"/>
    </location>
</feature>
<evidence type="ECO:0000256" key="6">
    <source>
        <dbReference type="ARBA" id="ARBA00023136"/>
    </source>
</evidence>
<evidence type="ECO:0000256" key="1">
    <source>
        <dbReference type="ARBA" id="ARBA00004586"/>
    </source>
</evidence>
<feature type="compositionally biased region" description="Basic and acidic residues" evidence="7">
    <location>
        <begin position="231"/>
        <end position="249"/>
    </location>
</feature>
<dbReference type="GO" id="GO:0043005">
    <property type="term" value="C:neuron projection"/>
    <property type="evidence" value="ECO:0007669"/>
    <property type="project" value="TreeGrafter"/>
</dbReference>
<feature type="transmembrane region" description="Helical" evidence="8">
    <location>
        <begin position="67"/>
        <end position="88"/>
    </location>
</feature>
<proteinExistence type="evidence at transcript level"/>
<dbReference type="GO" id="GO:0045202">
    <property type="term" value="C:synapse"/>
    <property type="evidence" value="ECO:0007669"/>
    <property type="project" value="GOC"/>
</dbReference>
<evidence type="ECO:0000256" key="5">
    <source>
        <dbReference type="ARBA" id="ARBA00022989"/>
    </source>
</evidence>
<feature type="compositionally biased region" description="Polar residues" evidence="7">
    <location>
        <begin position="41"/>
        <end position="53"/>
    </location>
</feature>
<protein>
    <submittedName>
        <fullName evidence="10">Protein RIC-3-like</fullName>
    </submittedName>
</protein>
<dbReference type="InterPro" id="IPR026160">
    <property type="entry name" value="Ric3"/>
</dbReference>
<comment type="similarity">
    <text evidence="2">Belongs to the ric-3 family.</text>
</comment>
<dbReference type="GO" id="GO:0034394">
    <property type="term" value="P:protein localization to cell surface"/>
    <property type="evidence" value="ECO:0007669"/>
    <property type="project" value="TreeGrafter"/>
</dbReference>
<dbReference type="PANTHER" id="PTHR21723">
    <property type="entry name" value="RESISTANCE TO INHIBITORS OF CHOLINESTERASE PROTEIN 3 RIC3"/>
    <property type="match status" value="1"/>
</dbReference>
<feature type="domain" description="Resistance to inhibitors of cholinesterase protein 3 N-terminal" evidence="9">
    <location>
        <begin position="45"/>
        <end position="151"/>
    </location>
</feature>
<comment type="subcellular location">
    <subcellularLocation>
        <location evidence="1">Endoplasmic reticulum membrane</location>
    </subcellularLocation>
</comment>
<keyword evidence="6 8" id="KW-0472">Membrane</keyword>
<feature type="transmembrane region" description="Helical" evidence="8">
    <location>
        <begin position="9"/>
        <end position="28"/>
    </location>
</feature>
<evidence type="ECO:0000259" key="9">
    <source>
        <dbReference type="Pfam" id="PF15361"/>
    </source>
</evidence>
<dbReference type="GO" id="GO:0043025">
    <property type="term" value="C:neuronal cell body"/>
    <property type="evidence" value="ECO:0007669"/>
    <property type="project" value="TreeGrafter"/>
</dbReference>
<evidence type="ECO:0000256" key="7">
    <source>
        <dbReference type="SAM" id="MobiDB-lite"/>
    </source>
</evidence>
<feature type="region of interest" description="Disordered" evidence="7">
    <location>
        <begin position="38"/>
        <end position="62"/>
    </location>
</feature>
<sequence length="315" mass="35597">MSGYTKTQMFVFGAVVVLFVAVVIPAFFRKPKTTVIRPEYTPSQFGSNPNPRRTPQEKPAATKEKGWAATLVPYYALGVFGYVLYIMYRINRKKPTTTSQTQHFSKIMSPLASNGSRRKGGNQQTKITSYELNQLEEKLNESEKAVERILESANRVIAEVYQREMEADESDSTLSDDAASYEELPKITEVEDDYDSTSSDSTTDDDESTSCHKDGYDTYSYSDDTETSSSENEHSPQCEKMPKHAEEKVKNELQTANFIEEVVKEDGESQQNLESELKATTKSALVAEENQKLLSTTKDVMKAMSEIRTYIKEHK</sequence>
<dbReference type="PANTHER" id="PTHR21723:SF3">
    <property type="entry name" value="PROTEIN RIC-3"/>
    <property type="match status" value="1"/>
</dbReference>
<feature type="region of interest" description="Disordered" evidence="7">
    <location>
        <begin position="164"/>
        <end position="249"/>
    </location>
</feature>
<gene>
    <name evidence="10" type="primary">Ric3</name>
</gene>
<evidence type="ECO:0000256" key="2">
    <source>
        <dbReference type="ARBA" id="ARBA00008538"/>
    </source>
</evidence>
<evidence type="ECO:0000256" key="4">
    <source>
        <dbReference type="ARBA" id="ARBA00022824"/>
    </source>
</evidence>